<organism evidence="3 4">
    <name type="scientific">Luteimonas galliterrae</name>
    <dbReference type="NCBI Taxonomy" id="2940486"/>
    <lineage>
        <taxon>Bacteria</taxon>
        <taxon>Pseudomonadati</taxon>
        <taxon>Pseudomonadota</taxon>
        <taxon>Gammaproteobacteria</taxon>
        <taxon>Lysobacterales</taxon>
        <taxon>Lysobacteraceae</taxon>
        <taxon>Luteimonas</taxon>
    </lineage>
</organism>
<feature type="region of interest" description="Disordered" evidence="1">
    <location>
        <begin position="19"/>
        <end position="50"/>
    </location>
</feature>
<accession>A0ABT0MME8</accession>
<dbReference type="Gene3D" id="3.30.10.10">
    <property type="entry name" value="Trypsin Inhibitor V, subunit A"/>
    <property type="match status" value="1"/>
</dbReference>
<comment type="caution">
    <text evidence="3">The sequence shown here is derived from an EMBL/GenBank/DDBJ whole genome shotgun (WGS) entry which is preliminary data.</text>
</comment>
<evidence type="ECO:0000313" key="4">
    <source>
        <dbReference type="Proteomes" id="UP001431217"/>
    </source>
</evidence>
<dbReference type="InterPro" id="IPR021719">
    <property type="entry name" value="Prot_inh_I78"/>
</dbReference>
<feature type="chain" id="PRO_5047332226" evidence="2">
    <location>
        <begin position="25"/>
        <end position="116"/>
    </location>
</feature>
<dbReference type="Proteomes" id="UP001431217">
    <property type="component" value="Unassembled WGS sequence"/>
</dbReference>
<feature type="compositionally biased region" description="Low complexity" evidence="1">
    <location>
        <begin position="19"/>
        <end position="39"/>
    </location>
</feature>
<dbReference type="PANTHER" id="PTHR39600">
    <property type="entry name" value="PEPTIDASE INHIBITOR I78 FAMILY PROTEIN"/>
    <property type="match status" value="1"/>
</dbReference>
<dbReference type="PANTHER" id="PTHR39600:SF1">
    <property type="entry name" value="PEPTIDASE INHIBITOR I78 FAMILY PROTEIN"/>
    <property type="match status" value="1"/>
</dbReference>
<proteinExistence type="predicted"/>
<name>A0ABT0MME8_9GAMM</name>
<keyword evidence="4" id="KW-1185">Reference proteome</keyword>
<dbReference type="EMBL" id="JAMBEP010000005">
    <property type="protein sequence ID" value="MCL1636051.1"/>
    <property type="molecule type" value="Genomic_DNA"/>
</dbReference>
<gene>
    <name evidence="3" type="ORF">M2650_15610</name>
</gene>
<sequence length="116" mass="11866">MTRIALSFAVALALSACNSSPTPAAADTATPSPAAAETTPSPPPAADVAKRCDAANAQWAVGKPADQTLIDKAVSDSGSQTVRVIKPGEAVTMDFREDRLNIEVDAENNVATVRCG</sequence>
<evidence type="ECO:0000256" key="2">
    <source>
        <dbReference type="SAM" id="SignalP"/>
    </source>
</evidence>
<feature type="signal peptide" evidence="2">
    <location>
        <begin position="1"/>
        <end position="24"/>
    </location>
</feature>
<protein>
    <submittedName>
        <fullName evidence="3">I78 family peptidase inhibitor</fullName>
    </submittedName>
</protein>
<dbReference type="PROSITE" id="PS51257">
    <property type="entry name" value="PROKAR_LIPOPROTEIN"/>
    <property type="match status" value="1"/>
</dbReference>
<evidence type="ECO:0000256" key="1">
    <source>
        <dbReference type="SAM" id="MobiDB-lite"/>
    </source>
</evidence>
<dbReference type="Pfam" id="PF11720">
    <property type="entry name" value="Inhibitor_I78"/>
    <property type="match status" value="1"/>
</dbReference>
<evidence type="ECO:0000313" key="3">
    <source>
        <dbReference type="EMBL" id="MCL1636051.1"/>
    </source>
</evidence>
<keyword evidence="2" id="KW-0732">Signal</keyword>
<reference evidence="3 4" key="1">
    <citation type="submission" date="2022-05" db="EMBL/GenBank/DDBJ databases">
        <title>Luteimonas sp. SX5, whole genome shotgun sequencing project.</title>
        <authorList>
            <person name="Zhao G."/>
            <person name="Shen L."/>
        </authorList>
    </citation>
    <scope>NUCLEOTIDE SEQUENCE [LARGE SCALE GENOMIC DNA]</scope>
    <source>
        <strain evidence="3 4">SX5</strain>
    </source>
</reference>
<dbReference type="RefSeq" id="WP_249476081.1">
    <property type="nucleotide sequence ID" value="NZ_JAMBEP010000005.1"/>
</dbReference>